<dbReference type="Proteomes" id="UP000652761">
    <property type="component" value="Unassembled WGS sequence"/>
</dbReference>
<name>A0A843VR11_COLES</name>
<proteinExistence type="predicted"/>
<dbReference type="EMBL" id="NMUH01001864">
    <property type="protein sequence ID" value="MQL96000.1"/>
    <property type="molecule type" value="Genomic_DNA"/>
</dbReference>
<sequence>MRMSPLVGLRGTLSVTGISADHYRSFVNDSDRRCSRWPQQHHRRCRNRVLGGVRRGVTAPPLPCRAPTPFLAVSIY</sequence>
<dbReference type="AlphaFoldDB" id="A0A843VR11"/>
<evidence type="ECO:0000313" key="2">
    <source>
        <dbReference type="Proteomes" id="UP000652761"/>
    </source>
</evidence>
<accession>A0A843VR11</accession>
<protein>
    <submittedName>
        <fullName evidence="1">Uncharacterized protein</fullName>
    </submittedName>
</protein>
<keyword evidence="2" id="KW-1185">Reference proteome</keyword>
<organism evidence="1 2">
    <name type="scientific">Colocasia esculenta</name>
    <name type="common">Wild taro</name>
    <name type="synonym">Arum esculentum</name>
    <dbReference type="NCBI Taxonomy" id="4460"/>
    <lineage>
        <taxon>Eukaryota</taxon>
        <taxon>Viridiplantae</taxon>
        <taxon>Streptophyta</taxon>
        <taxon>Embryophyta</taxon>
        <taxon>Tracheophyta</taxon>
        <taxon>Spermatophyta</taxon>
        <taxon>Magnoliopsida</taxon>
        <taxon>Liliopsida</taxon>
        <taxon>Araceae</taxon>
        <taxon>Aroideae</taxon>
        <taxon>Colocasieae</taxon>
        <taxon>Colocasia</taxon>
    </lineage>
</organism>
<gene>
    <name evidence="1" type="ORF">Taro_028670</name>
</gene>
<evidence type="ECO:0000313" key="1">
    <source>
        <dbReference type="EMBL" id="MQL96000.1"/>
    </source>
</evidence>
<reference evidence="1" key="1">
    <citation type="submission" date="2017-07" db="EMBL/GenBank/DDBJ databases">
        <title>Taro Niue Genome Assembly and Annotation.</title>
        <authorList>
            <person name="Atibalentja N."/>
            <person name="Keating K."/>
            <person name="Fields C.J."/>
        </authorList>
    </citation>
    <scope>NUCLEOTIDE SEQUENCE</scope>
    <source>
        <strain evidence="1">Niue_2</strain>
        <tissue evidence="1">Leaf</tissue>
    </source>
</reference>
<comment type="caution">
    <text evidence="1">The sequence shown here is derived from an EMBL/GenBank/DDBJ whole genome shotgun (WGS) entry which is preliminary data.</text>
</comment>